<comment type="caution">
    <text evidence="1">The sequence shown here is derived from an EMBL/GenBank/DDBJ whole genome shotgun (WGS) entry which is preliminary data.</text>
</comment>
<dbReference type="Proteomes" id="UP001602245">
    <property type="component" value="Unassembled WGS sequence"/>
</dbReference>
<name>A0ABW6WUR5_9ACTN</name>
<keyword evidence="2" id="KW-1185">Reference proteome</keyword>
<sequence length="161" mass="17878">MSTFTLALPLTFNGRAATVSPAALLPPAAASRAGLVAERERVWLLGLDAATGRFRPNESETAVLIETTLGVRLTRAPRWSRADWFDQYGVSYDAVGPFAAGRFDQQWRRFSEQILLHLRKADIVPVDVSLFTRAQAETVESFIGGHRLGPRVFTLGHTWLR</sequence>
<dbReference type="CDD" id="cd20726">
    <property type="entry name" value="CDI_toxin_BpE479_tRNase-like"/>
    <property type="match status" value="1"/>
</dbReference>
<dbReference type="EMBL" id="JBIAZU010000009">
    <property type="protein sequence ID" value="MFF5296989.1"/>
    <property type="molecule type" value="Genomic_DNA"/>
</dbReference>
<gene>
    <name evidence="1" type="ORF">ACFY35_46800</name>
</gene>
<evidence type="ECO:0000313" key="1">
    <source>
        <dbReference type="EMBL" id="MFF5296989.1"/>
    </source>
</evidence>
<organism evidence="1 2">
    <name type="scientific">Paractinoplanes globisporus</name>
    <dbReference type="NCBI Taxonomy" id="113565"/>
    <lineage>
        <taxon>Bacteria</taxon>
        <taxon>Bacillati</taxon>
        <taxon>Actinomycetota</taxon>
        <taxon>Actinomycetes</taxon>
        <taxon>Micromonosporales</taxon>
        <taxon>Micromonosporaceae</taxon>
        <taxon>Paractinoplanes</taxon>
    </lineage>
</organism>
<accession>A0ABW6WUR5</accession>
<evidence type="ECO:0000313" key="2">
    <source>
        <dbReference type="Proteomes" id="UP001602245"/>
    </source>
</evidence>
<reference evidence="1 2" key="1">
    <citation type="submission" date="2024-10" db="EMBL/GenBank/DDBJ databases">
        <title>The Natural Products Discovery Center: Release of the First 8490 Sequenced Strains for Exploring Actinobacteria Biosynthetic Diversity.</title>
        <authorList>
            <person name="Kalkreuter E."/>
            <person name="Kautsar S.A."/>
            <person name="Yang D."/>
            <person name="Bader C.D."/>
            <person name="Teijaro C.N."/>
            <person name="Fluegel L."/>
            <person name="Davis C.M."/>
            <person name="Simpson J.R."/>
            <person name="Lauterbach L."/>
            <person name="Steele A.D."/>
            <person name="Gui C."/>
            <person name="Meng S."/>
            <person name="Li G."/>
            <person name="Viehrig K."/>
            <person name="Ye F."/>
            <person name="Su P."/>
            <person name="Kiefer A.F."/>
            <person name="Nichols A."/>
            <person name="Cepeda A.J."/>
            <person name="Yan W."/>
            <person name="Fan B."/>
            <person name="Jiang Y."/>
            <person name="Adhikari A."/>
            <person name="Zheng C.-J."/>
            <person name="Schuster L."/>
            <person name="Cowan T.M."/>
            <person name="Smanski M.J."/>
            <person name="Chevrette M.G."/>
            <person name="De Carvalho L.P.S."/>
            <person name="Shen B."/>
        </authorList>
    </citation>
    <scope>NUCLEOTIDE SEQUENCE [LARGE SCALE GENOMIC DNA]</scope>
    <source>
        <strain evidence="1 2">NPDC000087</strain>
    </source>
</reference>
<proteinExistence type="predicted"/>
<dbReference type="RefSeq" id="WP_020515856.1">
    <property type="nucleotide sequence ID" value="NZ_JBIAZU010000009.1"/>
</dbReference>
<protein>
    <submittedName>
        <fullName evidence="1">Uncharacterized protein</fullName>
    </submittedName>
</protein>